<proteinExistence type="inferred from homology"/>
<keyword evidence="4 8" id="KW-0819">tRNA processing</keyword>
<evidence type="ECO:0000256" key="6">
    <source>
        <dbReference type="ARBA" id="ARBA00022840"/>
    </source>
</evidence>
<dbReference type="SMART" id="SM00977">
    <property type="entry name" value="TilS_C"/>
    <property type="match status" value="1"/>
</dbReference>
<dbReference type="InterPro" id="IPR012795">
    <property type="entry name" value="tRNA_Ile_lys_synt_N"/>
</dbReference>
<dbReference type="Gene3D" id="3.40.50.620">
    <property type="entry name" value="HUPs"/>
    <property type="match status" value="1"/>
</dbReference>
<dbReference type="GO" id="GO:0005524">
    <property type="term" value="F:ATP binding"/>
    <property type="evidence" value="ECO:0007669"/>
    <property type="project" value="UniProtKB-UniRule"/>
</dbReference>
<gene>
    <name evidence="8 10" type="primary">tilS</name>
    <name evidence="10" type="ORF">HMPREF0645_1975</name>
</gene>
<comment type="subcellular location">
    <subcellularLocation>
        <location evidence="1 8">Cytoplasm</location>
    </subcellularLocation>
</comment>
<evidence type="ECO:0000256" key="5">
    <source>
        <dbReference type="ARBA" id="ARBA00022741"/>
    </source>
</evidence>
<comment type="catalytic activity">
    <reaction evidence="7 8">
        <text>cytidine(34) in tRNA(Ile2) + L-lysine + ATP = lysidine(34) in tRNA(Ile2) + AMP + diphosphate + H(+)</text>
        <dbReference type="Rhea" id="RHEA:43744"/>
        <dbReference type="Rhea" id="RHEA-COMP:10625"/>
        <dbReference type="Rhea" id="RHEA-COMP:10670"/>
        <dbReference type="ChEBI" id="CHEBI:15378"/>
        <dbReference type="ChEBI" id="CHEBI:30616"/>
        <dbReference type="ChEBI" id="CHEBI:32551"/>
        <dbReference type="ChEBI" id="CHEBI:33019"/>
        <dbReference type="ChEBI" id="CHEBI:82748"/>
        <dbReference type="ChEBI" id="CHEBI:83665"/>
        <dbReference type="ChEBI" id="CHEBI:456215"/>
        <dbReference type="EC" id="6.3.4.19"/>
    </reaction>
</comment>
<comment type="caution">
    <text evidence="10">The sequence shown here is derived from an EMBL/GenBank/DDBJ whole genome shotgun (WGS) entry which is preliminary data.</text>
</comment>
<dbReference type="CDD" id="cd01992">
    <property type="entry name" value="TilS_N"/>
    <property type="match status" value="1"/>
</dbReference>
<dbReference type="AlphaFoldDB" id="D1PYE0"/>
<dbReference type="InterPro" id="IPR012796">
    <property type="entry name" value="Lysidine-tRNA-synth_C"/>
</dbReference>
<dbReference type="Pfam" id="PF01171">
    <property type="entry name" value="ATP_bind_3"/>
    <property type="match status" value="1"/>
</dbReference>
<dbReference type="GO" id="GO:0005737">
    <property type="term" value="C:cytoplasm"/>
    <property type="evidence" value="ECO:0007669"/>
    <property type="project" value="UniProtKB-SubCell"/>
</dbReference>
<sequence>MDFEQTIAQYICRHGLMRHDGFYLVALSGGADSVALLCVLKRLGYHIEAVHCNFHLRGKESMRDEDFCVALCEKMNMTLHRIHFDTTTYATLHQISIEMAARELRYGYFEQLRKDLSADDICVAHHRDDQVETVLLNLVRGTGLVGLQGMKPRNGNVVRPMLAVSRDEVESYLNSIEQDYVTDSSNLINDVMRNKLRLDIIPLLEELNPSVKASVFRMTENLGEANKLMDEALQNNIALIRRDNMSYDLKTLRKLVSPSYVLWSVLNKYGFNRSQMFEILSHEGRAGQWETGEYVAVADRERLDIFTAKSWAFKPSVLRIPEEGVYSYATAPKEEFDMDAGKSRSKIRVSLRAIDNDFQIDRNTAVANLDADKTRFPLLVRPVEKGDRFVPFGMSGSKLVSDFLTDNKMSPIARRRQVVMEDADGNIVWLVGQRIDDRYAIDSKMSRKALVISLV</sequence>
<dbReference type="EC" id="6.3.4.19" evidence="8"/>
<dbReference type="NCBIfam" id="TIGR02432">
    <property type="entry name" value="lysidine_TilS_N"/>
    <property type="match status" value="1"/>
</dbReference>
<dbReference type="HOGENOM" id="CLU_018869_0_1_10"/>
<organism evidence="10 11">
    <name type="scientific">Hallella bergensis DSM 17361</name>
    <dbReference type="NCBI Taxonomy" id="585502"/>
    <lineage>
        <taxon>Bacteria</taxon>
        <taxon>Pseudomonadati</taxon>
        <taxon>Bacteroidota</taxon>
        <taxon>Bacteroidia</taxon>
        <taxon>Bacteroidales</taxon>
        <taxon>Prevotellaceae</taxon>
        <taxon>Hallella</taxon>
    </lineage>
</organism>
<comment type="domain">
    <text evidence="8">The N-terminal region contains the highly conserved SGGXDS motif, predicted to be a P-loop motif involved in ATP binding.</text>
</comment>
<dbReference type="SUPFAM" id="SSF52402">
    <property type="entry name" value="Adenine nucleotide alpha hydrolases-like"/>
    <property type="match status" value="1"/>
</dbReference>
<dbReference type="Proteomes" id="UP000003160">
    <property type="component" value="Unassembled WGS sequence"/>
</dbReference>
<evidence type="ECO:0000256" key="3">
    <source>
        <dbReference type="ARBA" id="ARBA00022598"/>
    </source>
</evidence>
<dbReference type="GO" id="GO:0032267">
    <property type="term" value="F:tRNA(Ile)-lysidine synthase activity"/>
    <property type="evidence" value="ECO:0007669"/>
    <property type="project" value="UniProtKB-EC"/>
</dbReference>
<dbReference type="InterPro" id="IPR014729">
    <property type="entry name" value="Rossmann-like_a/b/a_fold"/>
</dbReference>
<dbReference type="OrthoDB" id="9807403at2"/>
<name>D1PYE0_9BACT</name>
<protein>
    <recommendedName>
        <fullName evidence="8">tRNA(Ile)-lysidine synthase</fullName>
        <ecNumber evidence="8">6.3.4.19</ecNumber>
    </recommendedName>
    <alternativeName>
        <fullName evidence="8">tRNA(Ile)-2-lysyl-cytidine synthase</fullName>
    </alternativeName>
    <alternativeName>
        <fullName evidence="8">tRNA(Ile)-lysidine synthetase</fullName>
    </alternativeName>
</protein>
<dbReference type="GO" id="GO:0006400">
    <property type="term" value="P:tRNA modification"/>
    <property type="evidence" value="ECO:0007669"/>
    <property type="project" value="UniProtKB-UniRule"/>
</dbReference>
<dbReference type="PANTHER" id="PTHR43033">
    <property type="entry name" value="TRNA(ILE)-LYSIDINE SYNTHASE-RELATED"/>
    <property type="match status" value="1"/>
</dbReference>
<keyword evidence="6 8" id="KW-0067">ATP-binding</keyword>
<dbReference type="RefSeq" id="WP_007174078.1">
    <property type="nucleotide sequence ID" value="NZ_GG704781.1"/>
</dbReference>
<dbReference type="InterPro" id="IPR011063">
    <property type="entry name" value="TilS/TtcA_N"/>
</dbReference>
<dbReference type="HAMAP" id="MF_01161">
    <property type="entry name" value="tRNA_Ile_lys_synt"/>
    <property type="match status" value="1"/>
</dbReference>
<dbReference type="EMBL" id="ACKS01000077">
    <property type="protein sequence ID" value="EFA43605.1"/>
    <property type="molecule type" value="Genomic_DNA"/>
</dbReference>
<keyword evidence="5 8" id="KW-0547">Nucleotide-binding</keyword>
<dbReference type="InterPro" id="IPR012094">
    <property type="entry name" value="tRNA_Ile_lys_synt"/>
</dbReference>
<evidence type="ECO:0000256" key="4">
    <source>
        <dbReference type="ARBA" id="ARBA00022694"/>
    </source>
</evidence>
<dbReference type="NCBIfam" id="TIGR02433">
    <property type="entry name" value="lysidine_TilS_C"/>
    <property type="match status" value="1"/>
</dbReference>
<evidence type="ECO:0000256" key="1">
    <source>
        <dbReference type="ARBA" id="ARBA00004496"/>
    </source>
</evidence>
<dbReference type="SUPFAM" id="SSF56037">
    <property type="entry name" value="PheT/TilS domain"/>
    <property type="match status" value="1"/>
</dbReference>
<keyword evidence="2 8" id="KW-0963">Cytoplasm</keyword>
<evidence type="ECO:0000256" key="8">
    <source>
        <dbReference type="HAMAP-Rule" id="MF_01161"/>
    </source>
</evidence>
<keyword evidence="3 8" id="KW-0436">Ligase</keyword>
<evidence type="ECO:0000313" key="10">
    <source>
        <dbReference type="EMBL" id="EFA43605.1"/>
    </source>
</evidence>
<evidence type="ECO:0000313" key="11">
    <source>
        <dbReference type="Proteomes" id="UP000003160"/>
    </source>
</evidence>
<evidence type="ECO:0000256" key="2">
    <source>
        <dbReference type="ARBA" id="ARBA00022490"/>
    </source>
</evidence>
<accession>D1PYE0</accession>
<comment type="similarity">
    <text evidence="8">Belongs to the tRNA(Ile)-lysidine synthase family.</text>
</comment>
<comment type="function">
    <text evidence="8">Ligates lysine onto the cytidine present at position 34 of the AUA codon-specific tRNA(Ile) that contains the anticodon CAU, in an ATP-dependent manner. Cytidine is converted to lysidine, thus changing the amino acid specificity of the tRNA from methionine to isoleucine.</text>
</comment>
<feature type="domain" description="Lysidine-tRNA(Ile) synthetase C-terminal" evidence="9">
    <location>
        <begin position="378"/>
        <end position="452"/>
    </location>
</feature>
<dbReference type="eggNOG" id="COG0037">
    <property type="taxonomic scope" value="Bacteria"/>
</dbReference>
<keyword evidence="11" id="KW-1185">Reference proteome</keyword>
<evidence type="ECO:0000256" key="7">
    <source>
        <dbReference type="ARBA" id="ARBA00048539"/>
    </source>
</evidence>
<dbReference type="PANTHER" id="PTHR43033:SF1">
    <property type="entry name" value="TRNA(ILE)-LYSIDINE SYNTHASE-RELATED"/>
    <property type="match status" value="1"/>
</dbReference>
<evidence type="ECO:0000259" key="9">
    <source>
        <dbReference type="SMART" id="SM00977"/>
    </source>
</evidence>
<reference evidence="10 11" key="1">
    <citation type="submission" date="2009-10" db="EMBL/GenBank/DDBJ databases">
        <authorList>
            <person name="Qin X."/>
            <person name="Bachman B."/>
            <person name="Battles P."/>
            <person name="Bell A."/>
            <person name="Bess C."/>
            <person name="Bickham C."/>
            <person name="Chaboub L."/>
            <person name="Chen D."/>
            <person name="Coyle M."/>
            <person name="Deiros D.R."/>
            <person name="Dinh H."/>
            <person name="Forbes L."/>
            <person name="Fowler G."/>
            <person name="Francisco L."/>
            <person name="Fu Q."/>
            <person name="Gubbala S."/>
            <person name="Hale W."/>
            <person name="Han Y."/>
            <person name="Hemphill L."/>
            <person name="Highlander S.K."/>
            <person name="Hirani K."/>
            <person name="Hogues M."/>
            <person name="Jackson L."/>
            <person name="Jakkamsetti A."/>
            <person name="Javaid M."/>
            <person name="Jiang H."/>
            <person name="Korchina V."/>
            <person name="Kovar C."/>
            <person name="Lara F."/>
            <person name="Lee S."/>
            <person name="Mata R."/>
            <person name="Mathew T."/>
            <person name="Moen C."/>
            <person name="Morales K."/>
            <person name="Munidasa M."/>
            <person name="Nazareth L."/>
            <person name="Ngo R."/>
            <person name="Nguyen L."/>
            <person name="Okwuonu G."/>
            <person name="Ongeri F."/>
            <person name="Patil S."/>
            <person name="Petrosino J."/>
            <person name="Pham C."/>
            <person name="Pham P."/>
            <person name="Pu L.-L."/>
            <person name="Puazo M."/>
            <person name="Raj R."/>
            <person name="Reid J."/>
            <person name="Rouhana J."/>
            <person name="Saada N."/>
            <person name="Shang Y."/>
            <person name="Simmons D."/>
            <person name="Thornton R."/>
            <person name="Warren J."/>
            <person name="Weissenberger G."/>
            <person name="Zhang J."/>
            <person name="Zhang L."/>
            <person name="Zhou C."/>
            <person name="Zhu D."/>
            <person name="Muzny D."/>
            <person name="Worley K."/>
            <person name="Gibbs R."/>
        </authorList>
    </citation>
    <scope>NUCLEOTIDE SEQUENCE [LARGE SCALE GENOMIC DNA]</scope>
    <source>
        <strain evidence="10 11">DSM 17361</strain>
    </source>
</reference>
<dbReference type="Pfam" id="PF11734">
    <property type="entry name" value="TilS_C"/>
    <property type="match status" value="1"/>
</dbReference>
<feature type="binding site" evidence="8">
    <location>
        <begin position="28"/>
        <end position="33"/>
    </location>
    <ligand>
        <name>ATP</name>
        <dbReference type="ChEBI" id="CHEBI:30616"/>
    </ligand>
</feature>